<evidence type="ECO:0000256" key="2">
    <source>
        <dbReference type="SAM" id="Phobius"/>
    </source>
</evidence>
<dbReference type="Pfam" id="PF11174">
    <property type="entry name" value="DUF2970"/>
    <property type="match status" value="1"/>
</dbReference>
<dbReference type="AlphaFoldDB" id="A0AAE3G4G0"/>
<dbReference type="Proteomes" id="UP001205843">
    <property type="component" value="Unassembled WGS sequence"/>
</dbReference>
<evidence type="ECO:0000313" key="4">
    <source>
        <dbReference type="Proteomes" id="UP001205843"/>
    </source>
</evidence>
<evidence type="ECO:0000256" key="1">
    <source>
        <dbReference type="SAM" id="MobiDB-lite"/>
    </source>
</evidence>
<keyword evidence="4" id="KW-1185">Reference proteome</keyword>
<comment type="caution">
    <text evidence="3">The sequence shown here is derived from an EMBL/GenBank/DDBJ whole genome shotgun (WGS) entry which is preliminary data.</text>
</comment>
<evidence type="ECO:0000313" key="3">
    <source>
        <dbReference type="EMBL" id="MCP1674993.1"/>
    </source>
</evidence>
<keyword evidence="2" id="KW-0812">Transmembrane</keyword>
<proteinExistence type="predicted"/>
<sequence>MGRNHSDEDQHAPENSDLPKPGFWQVTQSILAAAFGVQTEAARRRDFTRGSPMPYIIGGTVFTILLIVALVVIVRVVLSRAGM</sequence>
<keyword evidence="2" id="KW-1133">Transmembrane helix</keyword>
<feature type="transmembrane region" description="Helical" evidence="2">
    <location>
        <begin position="55"/>
        <end position="78"/>
    </location>
</feature>
<protein>
    <recommendedName>
        <fullName evidence="5">DUF2970 domain-containing protein</fullName>
    </recommendedName>
</protein>
<accession>A0AAE3G4G0</accession>
<keyword evidence="2" id="KW-0472">Membrane</keyword>
<feature type="compositionally biased region" description="Basic and acidic residues" evidence="1">
    <location>
        <begin position="1"/>
        <end position="14"/>
    </location>
</feature>
<dbReference type="EMBL" id="JALJXV010000004">
    <property type="protein sequence ID" value="MCP1674993.1"/>
    <property type="molecule type" value="Genomic_DNA"/>
</dbReference>
<name>A0AAE3G4G0_9GAMM</name>
<organism evidence="3 4">
    <name type="scientific">Natronocella acetinitrilica</name>
    <dbReference type="NCBI Taxonomy" id="414046"/>
    <lineage>
        <taxon>Bacteria</taxon>
        <taxon>Pseudomonadati</taxon>
        <taxon>Pseudomonadota</taxon>
        <taxon>Gammaproteobacteria</taxon>
        <taxon>Chromatiales</taxon>
        <taxon>Ectothiorhodospiraceae</taxon>
        <taxon>Natronocella</taxon>
    </lineage>
</organism>
<dbReference type="InterPro" id="IPR021344">
    <property type="entry name" value="DUF2970"/>
</dbReference>
<gene>
    <name evidence="3" type="ORF">J2T57_002131</name>
</gene>
<evidence type="ECO:0008006" key="5">
    <source>
        <dbReference type="Google" id="ProtNLM"/>
    </source>
</evidence>
<reference evidence="3" key="1">
    <citation type="submission" date="2022-03" db="EMBL/GenBank/DDBJ databases">
        <title>Genomic Encyclopedia of Type Strains, Phase III (KMG-III): the genomes of soil and plant-associated and newly described type strains.</title>
        <authorList>
            <person name="Whitman W."/>
        </authorList>
    </citation>
    <scope>NUCLEOTIDE SEQUENCE</scope>
    <source>
        <strain evidence="3">ANL 6-2</strain>
    </source>
</reference>
<feature type="region of interest" description="Disordered" evidence="1">
    <location>
        <begin position="1"/>
        <end position="22"/>
    </location>
</feature>
<dbReference type="RefSeq" id="WP_253477719.1">
    <property type="nucleotide sequence ID" value="NZ_JALJXV010000004.1"/>
</dbReference>